<reference evidence="4" key="1">
    <citation type="submission" date="2016-10" db="EMBL/GenBank/DDBJ databases">
        <authorList>
            <person name="Varghese N."/>
            <person name="Submissions S."/>
        </authorList>
    </citation>
    <scope>NUCLEOTIDE SEQUENCE [LARGE SCALE GENOMIC DNA]</scope>
    <source>
        <strain evidence="4">IBRC-M 10043</strain>
    </source>
</reference>
<dbReference type="AlphaFoldDB" id="A0A1H8DVK7"/>
<name>A0A1H8DVK7_9EURY</name>
<sequence>MRRRALLAAVGAGCVAVGGCLGDGSDTPTDGGDPSDTTGSESAPASDTDIEISNDTDTTRSVTVTITDSGETIFEESVTLDAGEMRRLDPGPVPKGTGYELMAETETGRRDTLPFGVDDYDVREGSNLLVWISQEGLETGMQE</sequence>
<feature type="compositionally biased region" description="Low complexity" evidence="1">
    <location>
        <begin position="18"/>
        <end position="40"/>
    </location>
</feature>
<dbReference type="Proteomes" id="UP000198775">
    <property type="component" value="Unassembled WGS sequence"/>
</dbReference>
<protein>
    <recommendedName>
        <fullName evidence="2">Ig-like domain-containing protein</fullName>
    </recommendedName>
</protein>
<evidence type="ECO:0000313" key="4">
    <source>
        <dbReference type="Proteomes" id="UP000198775"/>
    </source>
</evidence>
<feature type="region of interest" description="Disordered" evidence="1">
    <location>
        <begin position="18"/>
        <end position="58"/>
    </location>
</feature>
<evidence type="ECO:0000313" key="3">
    <source>
        <dbReference type="EMBL" id="SEN11243.1"/>
    </source>
</evidence>
<gene>
    <name evidence="3" type="ORF">SAMN05216388_1001396</name>
</gene>
<proteinExistence type="predicted"/>
<evidence type="ECO:0000259" key="2">
    <source>
        <dbReference type="Pfam" id="PF25942"/>
    </source>
</evidence>
<accession>A0A1H8DVK7</accession>
<dbReference type="InterPro" id="IPR058929">
    <property type="entry name" value="Ig_halo"/>
</dbReference>
<dbReference type="Pfam" id="PF25942">
    <property type="entry name" value="Ig_halo"/>
    <property type="match status" value="1"/>
</dbReference>
<dbReference type="EMBL" id="FOCX01000001">
    <property type="protein sequence ID" value="SEN11243.1"/>
    <property type="molecule type" value="Genomic_DNA"/>
</dbReference>
<evidence type="ECO:0000256" key="1">
    <source>
        <dbReference type="SAM" id="MobiDB-lite"/>
    </source>
</evidence>
<dbReference type="PROSITE" id="PS51257">
    <property type="entry name" value="PROKAR_LIPOPROTEIN"/>
    <property type="match status" value="1"/>
</dbReference>
<feature type="domain" description="Ig-like" evidence="2">
    <location>
        <begin position="58"/>
        <end position="112"/>
    </location>
</feature>
<dbReference type="RefSeq" id="WP_092657063.1">
    <property type="nucleotide sequence ID" value="NZ_FOCX01000001.1"/>
</dbReference>
<dbReference type="OrthoDB" id="384601at2157"/>
<keyword evidence="4" id="KW-1185">Reference proteome</keyword>
<organism evidence="3 4">
    <name type="scientific">Halorientalis persicus</name>
    <dbReference type="NCBI Taxonomy" id="1367881"/>
    <lineage>
        <taxon>Archaea</taxon>
        <taxon>Methanobacteriati</taxon>
        <taxon>Methanobacteriota</taxon>
        <taxon>Stenosarchaea group</taxon>
        <taxon>Halobacteria</taxon>
        <taxon>Halobacteriales</taxon>
        <taxon>Haloarculaceae</taxon>
        <taxon>Halorientalis</taxon>
    </lineage>
</organism>